<dbReference type="EMBL" id="NOWF01000002">
    <property type="protein sequence ID" value="OYD08991.1"/>
    <property type="molecule type" value="Genomic_DNA"/>
</dbReference>
<dbReference type="PANTHER" id="PTHR43335:SF2">
    <property type="entry name" value="ABC TRANSPORTER, ATP-BINDING PROTEIN"/>
    <property type="match status" value="1"/>
</dbReference>
<dbReference type="Gene3D" id="3.40.50.300">
    <property type="entry name" value="P-loop containing nucleotide triphosphate hydrolases"/>
    <property type="match status" value="1"/>
</dbReference>
<organism evidence="3 4">
    <name type="scientific">Paludifilum halophilum</name>
    <dbReference type="NCBI Taxonomy" id="1642702"/>
    <lineage>
        <taxon>Bacteria</taxon>
        <taxon>Bacillati</taxon>
        <taxon>Bacillota</taxon>
        <taxon>Bacilli</taxon>
        <taxon>Bacillales</taxon>
        <taxon>Thermoactinomycetaceae</taxon>
        <taxon>Paludifilum</taxon>
    </lineage>
</organism>
<accession>A0A235B9Q3</accession>
<dbReference type="OrthoDB" id="9804819at2"/>
<dbReference type="PANTHER" id="PTHR43335">
    <property type="entry name" value="ABC TRANSPORTER, ATP-BINDING PROTEIN"/>
    <property type="match status" value="1"/>
</dbReference>
<evidence type="ECO:0000313" key="3">
    <source>
        <dbReference type="EMBL" id="OYD08991.1"/>
    </source>
</evidence>
<evidence type="ECO:0008006" key="5">
    <source>
        <dbReference type="Google" id="ProtNLM"/>
    </source>
</evidence>
<proteinExistence type="inferred from homology"/>
<comment type="caution">
    <text evidence="3">The sequence shown here is derived from an EMBL/GenBank/DDBJ whole genome shotgun (WGS) entry which is preliminary data.</text>
</comment>
<dbReference type="AlphaFoldDB" id="A0A235B9Q3"/>
<keyword evidence="2" id="KW-0813">Transport</keyword>
<dbReference type="SUPFAM" id="SSF52540">
    <property type="entry name" value="P-loop containing nucleoside triphosphate hydrolases"/>
    <property type="match status" value="1"/>
</dbReference>
<gene>
    <name evidence="3" type="ORF">CHM34_04245</name>
</gene>
<dbReference type="Proteomes" id="UP000215459">
    <property type="component" value="Unassembled WGS sequence"/>
</dbReference>
<dbReference type="RefSeq" id="WP_094263339.1">
    <property type="nucleotide sequence ID" value="NZ_NOWF01000002.1"/>
</dbReference>
<evidence type="ECO:0000256" key="2">
    <source>
        <dbReference type="ARBA" id="ARBA00022448"/>
    </source>
</evidence>
<sequence length="167" mass="19104">MNTPTGKLDNCQGGTIRRVGIAQALLKHPEIMIVDEPTAGLDPQERIRFRKLLRQVGQDSIVIISTHIVEDIEAICDHAAILHQGTLKTVGPIDEIRHKASGNVWELKIPHHEFYRVSEQWNVISHQREQEHYRLHILSETKPEGAEPITPTLEDSYLYLMEKQKHA</sequence>
<evidence type="ECO:0000313" key="4">
    <source>
        <dbReference type="Proteomes" id="UP000215459"/>
    </source>
</evidence>
<comment type="similarity">
    <text evidence="1">Belongs to the ABC transporter superfamily.</text>
</comment>
<protein>
    <recommendedName>
        <fullName evidence="5">ABC transporter domain-containing protein</fullName>
    </recommendedName>
</protein>
<evidence type="ECO:0000256" key="1">
    <source>
        <dbReference type="ARBA" id="ARBA00005417"/>
    </source>
</evidence>
<keyword evidence="4" id="KW-1185">Reference proteome</keyword>
<name>A0A235B9Q3_9BACL</name>
<dbReference type="InterPro" id="IPR027417">
    <property type="entry name" value="P-loop_NTPase"/>
</dbReference>
<reference evidence="3 4" key="1">
    <citation type="submission" date="2017-07" db="EMBL/GenBank/DDBJ databases">
        <title>The genome sequence of Paludifilum halophilum highlights mechanisms for microbial adaptation to high salt environemnts.</title>
        <authorList>
            <person name="Belbahri L."/>
        </authorList>
    </citation>
    <scope>NUCLEOTIDE SEQUENCE [LARGE SCALE GENOMIC DNA]</scope>
    <source>
        <strain evidence="3 4">DSM 102817</strain>
    </source>
</reference>